<feature type="region of interest" description="Disordered" evidence="4">
    <location>
        <begin position="915"/>
        <end position="935"/>
    </location>
</feature>
<evidence type="ECO:0000259" key="5">
    <source>
        <dbReference type="PROSITE" id="PS50061"/>
    </source>
</evidence>
<evidence type="ECO:0000313" key="6">
    <source>
        <dbReference type="Proteomes" id="UP000050795"/>
    </source>
</evidence>
<dbReference type="InterPro" id="IPR046328">
    <property type="entry name" value="ETS_fam"/>
</dbReference>
<dbReference type="GO" id="GO:0000981">
    <property type="term" value="F:DNA-binding transcription factor activity, RNA polymerase II-specific"/>
    <property type="evidence" value="ECO:0007669"/>
    <property type="project" value="TreeGrafter"/>
</dbReference>
<dbReference type="GO" id="GO:0005634">
    <property type="term" value="C:nucleus"/>
    <property type="evidence" value="ECO:0007669"/>
    <property type="project" value="UniProtKB-SubCell"/>
</dbReference>
<dbReference type="InterPro" id="IPR036388">
    <property type="entry name" value="WH-like_DNA-bd_sf"/>
</dbReference>
<dbReference type="Pfam" id="PF00178">
    <property type="entry name" value="Ets"/>
    <property type="match status" value="1"/>
</dbReference>
<comment type="similarity">
    <text evidence="1 3">Belongs to the ETS family.</text>
</comment>
<keyword evidence="3" id="KW-0539">Nucleus</keyword>
<reference evidence="7" key="2">
    <citation type="submission" date="2023-11" db="UniProtKB">
        <authorList>
            <consortium name="WormBaseParasite"/>
        </authorList>
    </citation>
    <scope>IDENTIFICATION</scope>
</reference>
<dbReference type="InterPro" id="IPR036390">
    <property type="entry name" value="WH_DNA-bd_sf"/>
</dbReference>
<dbReference type="WBParaSite" id="TREG1_104190.1">
    <property type="protein sequence ID" value="TREG1_104190.1"/>
    <property type="gene ID" value="TREG1_104190"/>
</dbReference>
<feature type="domain" description="ETS" evidence="5">
    <location>
        <begin position="161"/>
        <end position="242"/>
    </location>
</feature>
<evidence type="ECO:0000256" key="1">
    <source>
        <dbReference type="ARBA" id="ARBA00005562"/>
    </source>
</evidence>
<dbReference type="SUPFAM" id="SSF46785">
    <property type="entry name" value="Winged helix' DNA-binding domain"/>
    <property type="match status" value="1"/>
</dbReference>
<dbReference type="Gene3D" id="1.10.10.10">
    <property type="entry name" value="Winged helix-like DNA-binding domain superfamily/Winged helix DNA-binding domain"/>
    <property type="match status" value="1"/>
</dbReference>
<proteinExistence type="inferred from homology"/>
<feature type="region of interest" description="Disordered" evidence="4">
    <location>
        <begin position="393"/>
        <end position="413"/>
    </location>
</feature>
<feature type="compositionally biased region" description="Pro residues" evidence="4">
    <location>
        <begin position="644"/>
        <end position="656"/>
    </location>
</feature>
<accession>A0AA85IUM6</accession>
<reference evidence="6" key="1">
    <citation type="submission" date="2022-06" db="EMBL/GenBank/DDBJ databases">
        <authorList>
            <person name="Berger JAMES D."/>
            <person name="Berger JAMES D."/>
        </authorList>
    </citation>
    <scope>NUCLEOTIDE SEQUENCE [LARGE SCALE GENOMIC DNA]</scope>
</reference>
<evidence type="ECO:0000256" key="3">
    <source>
        <dbReference type="RuleBase" id="RU004019"/>
    </source>
</evidence>
<dbReference type="SMART" id="SM00413">
    <property type="entry name" value="ETS"/>
    <property type="match status" value="1"/>
</dbReference>
<dbReference type="PROSITE" id="PS00345">
    <property type="entry name" value="ETS_DOMAIN_1"/>
    <property type="match status" value="1"/>
</dbReference>
<keyword evidence="6" id="KW-1185">Reference proteome</keyword>
<dbReference type="PROSITE" id="PS50061">
    <property type="entry name" value="ETS_DOMAIN_3"/>
    <property type="match status" value="1"/>
</dbReference>
<comment type="subcellular location">
    <subcellularLocation>
        <location evidence="3">Nucleus</location>
    </subcellularLocation>
</comment>
<feature type="region of interest" description="Disordered" evidence="4">
    <location>
        <begin position="113"/>
        <end position="136"/>
    </location>
</feature>
<dbReference type="PANTHER" id="PTHR11849:SF133">
    <property type="entry name" value="ETS DOMAIN-CONTAINING PROTEIN"/>
    <property type="match status" value="1"/>
</dbReference>
<feature type="compositionally biased region" description="Low complexity" evidence="4">
    <location>
        <begin position="393"/>
        <end position="409"/>
    </location>
</feature>
<dbReference type="PROSITE" id="PS00346">
    <property type="entry name" value="ETS_DOMAIN_2"/>
    <property type="match status" value="1"/>
</dbReference>
<protein>
    <recommendedName>
        <fullName evidence="5">ETS domain-containing protein</fullName>
    </recommendedName>
</protein>
<dbReference type="GO" id="GO:0043565">
    <property type="term" value="F:sequence-specific DNA binding"/>
    <property type="evidence" value="ECO:0007669"/>
    <property type="project" value="InterPro"/>
</dbReference>
<keyword evidence="2 3" id="KW-0238">DNA-binding</keyword>
<dbReference type="InterPro" id="IPR000418">
    <property type="entry name" value="Ets_dom"/>
</dbReference>
<organism evidence="6 7">
    <name type="scientific">Trichobilharzia regenti</name>
    <name type="common">Nasal bird schistosome</name>
    <dbReference type="NCBI Taxonomy" id="157069"/>
    <lineage>
        <taxon>Eukaryota</taxon>
        <taxon>Metazoa</taxon>
        <taxon>Spiralia</taxon>
        <taxon>Lophotrochozoa</taxon>
        <taxon>Platyhelminthes</taxon>
        <taxon>Trematoda</taxon>
        <taxon>Digenea</taxon>
        <taxon>Strigeidida</taxon>
        <taxon>Schistosomatoidea</taxon>
        <taxon>Schistosomatidae</taxon>
        <taxon>Trichobilharzia</taxon>
    </lineage>
</organism>
<evidence type="ECO:0000313" key="7">
    <source>
        <dbReference type="WBParaSite" id="TREG1_104190.1"/>
    </source>
</evidence>
<dbReference type="Proteomes" id="UP000050795">
    <property type="component" value="Unassembled WGS sequence"/>
</dbReference>
<dbReference type="GO" id="GO:0030154">
    <property type="term" value="P:cell differentiation"/>
    <property type="evidence" value="ECO:0007669"/>
    <property type="project" value="TreeGrafter"/>
</dbReference>
<feature type="region of interest" description="Disordered" evidence="4">
    <location>
        <begin position="638"/>
        <end position="665"/>
    </location>
</feature>
<dbReference type="PRINTS" id="PR00454">
    <property type="entry name" value="ETSDOMAIN"/>
</dbReference>
<feature type="compositionally biased region" description="Low complexity" evidence="4">
    <location>
        <begin position="38"/>
        <end position="50"/>
    </location>
</feature>
<evidence type="ECO:0000256" key="4">
    <source>
        <dbReference type="SAM" id="MobiDB-lite"/>
    </source>
</evidence>
<dbReference type="PANTHER" id="PTHR11849">
    <property type="entry name" value="ETS"/>
    <property type="match status" value="1"/>
</dbReference>
<feature type="region of interest" description="Disordered" evidence="4">
    <location>
        <begin position="37"/>
        <end position="57"/>
    </location>
</feature>
<dbReference type="AlphaFoldDB" id="A0AA85IUM6"/>
<sequence>MDGIQCCLTMNNEEDAEILPDKLSIQRNTQTHCRLINSSDDQQSLSSPSSNKQTSIRELTYSPDLMTSMHYNIDFGVKLPNQEFMESELNEESTVHDGNNQLELYHKIKTDTDALNHDNDHDDDDNNGNHREGQIPSIHFQFPDSDSENFTAEVDGSSGKLTLWQFLLELLLSNKYEHIIRWTNKRGEFILVQAEIVAKLWGMRKDKNHRMNYDKLSRALRYYYQKNIIRKVHGRKFVYQFIGLKHLIKFCCTPSNSTSLTLTKSTETLTTPLTSTITAPIATEEEEEALSSDNLQETLKQLNKLASNSKSMHDNNDDGDDEAVINTTVNPSLYCSAKSEDMNNRYYQPKQHQHKEWNNLPHNNSNNNNNNSNKFCGNQLDCKYSSSVSTHSTPTITTTVPSTNINNTTHSNVKSTDEGMFKMLSTEDKKVSKLDSIHLNSIYPPMNLDITSISTLINTCLNKQNNSATTQSTYDNNNNNNGNNNNNFLFNYLNNIKSIFSEQNQSKASNGLNELTEFITSWAYNMTSSQNNVINFNDYQITRNPNSLYNGLNQFTHPSTEQIIHLEQQKHQGIPSTVDTNSTNTRNDSTMLYKDDYYFKNYKNINNPLMNSISLNHTDFINSCDTEVWNRHKDTWMNTLPNSTPTPTPPPPPPLPQTTTRKETTSEKLPYVQQFNKTERCRSPNCQCSCHLPTTRFEHNNYSTTQQNSNHHTPYSLSIKDNIMMKKINDVLYRQNNLDELPTKLHNERHTINMKRLGEQLTRVNRLNAAVNYLNSNSNNNNNNSDPTKFNNQRCEYNVNYDDSNNNIRDYHKLHTKNPPPSELKTPPTVSTTYNNNNNNKSNITSPLGLSSTTPMSDSKCVWMPVPVTMLNSWFNLLSNITCPNNNDNTNTTTNNNINSSNSVNQSTFITPCTTSSSSSLSSLSSPFTSSLYNQ</sequence>
<name>A0AA85IUM6_TRIRE</name>
<evidence type="ECO:0000256" key="2">
    <source>
        <dbReference type="ARBA" id="ARBA00023125"/>
    </source>
</evidence>